<dbReference type="Proteomes" id="UP000178943">
    <property type="component" value="Unassembled WGS sequence"/>
</dbReference>
<dbReference type="PROSITE" id="PS51257">
    <property type="entry name" value="PROKAR_LIPOPROTEIN"/>
    <property type="match status" value="1"/>
</dbReference>
<evidence type="ECO:0000313" key="1">
    <source>
        <dbReference type="EMBL" id="OGF67088.1"/>
    </source>
</evidence>
<accession>A0A1F5VUT4</accession>
<organism evidence="1 2">
    <name type="scientific">Candidatus Fischerbacteria bacterium RBG_13_37_8</name>
    <dbReference type="NCBI Taxonomy" id="1817863"/>
    <lineage>
        <taxon>Bacteria</taxon>
        <taxon>Candidatus Fischeribacteriota</taxon>
    </lineage>
</organism>
<sequence>MKDRYALILLMFAIVVLLVIACQGLKPSPIGDITKNIREYNNRKVVIHGEVTERFSLIFIKYFKVKDATGEIAVVTDRPLPEIGEMIKVKGVVKEAFSIGDKSAKVIVEEP</sequence>
<evidence type="ECO:0008006" key="3">
    <source>
        <dbReference type="Google" id="ProtNLM"/>
    </source>
</evidence>
<name>A0A1F5VUT4_9BACT</name>
<evidence type="ECO:0000313" key="2">
    <source>
        <dbReference type="Proteomes" id="UP000178943"/>
    </source>
</evidence>
<feature type="non-terminal residue" evidence="1">
    <location>
        <position position="111"/>
    </location>
</feature>
<gene>
    <name evidence="1" type="ORF">A2Y62_09105</name>
</gene>
<dbReference type="EMBL" id="MFGW01000070">
    <property type="protein sequence ID" value="OGF67088.1"/>
    <property type="molecule type" value="Genomic_DNA"/>
</dbReference>
<proteinExistence type="predicted"/>
<protein>
    <recommendedName>
        <fullName evidence="3">OB domain-containing protein</fullName>
    </recommendedName>
</protein>
<reference evidence="1 2" key="1">
    <citation type="journal article" date="2016" name="Nat. Commun.">
        <title>Thousands of microbial genomes shed light on interconnected biogeochemical processes in an aquifer system.</title>
        <authorList>
            <person name="Anantharaman K."/>
            <person name="Brown C.T."/>
            <person name="Hug L.A."/>
            <person name="Sharon I."/>
            <person name="Castelle C.J."/>
            <person name="Probst A.J."/>
            <person name="Thomas B.C."/>
            <person name="Singh A."/>
            <person name="Wilkins M.J."/>
            <person name="Karaoz U."/>
            <person name="Brodie E.L."/>
            <person name="Williams K.H."/>
            <person name="Hubbard S.S."/>
            <person name="Banfield J.F."/>
        </authorList>
    </citation>
    <scope>NUCLEOTIDE SEQUENCE [LARGE SCALE GENOMIC DNA]</scope>
</reference>
<comment type="caution">
    <text evidence="1">The sequence shown here is derived from an EMBL/GenBank/DDBJ whole genome shotgun (WGS) entry which is preliminary data.</text>
</comment>
<dbReference type="AlphaFoldDB" id="A0A1F5VUT4"/>